<organism evidence="1 2">
    <name type="scientific">Bifidobacterium longum subsp. infantis</name>
    <dbReference type="NCBI Taxonomy" id="1682"/>
    <lineage>
        <taxon>Bacteria</taxon>
        <taxon>Bacillati</taxon>
        <taxon>Actinomycetota</taxon>
        <taxon>Actinomycetes</taxon>
        <taxon>Bifidobacteriales</taxon>
        <taxon>Bifidobacteriaceae</taxon>
        <taxon>Bifidobacterium</taxon>
    </lineage>
</organism>
<reference evidence="1 2" key="1">
    <citation type="submission" date="2019-07" db="EMBL/GenBank/DDBJ databases">
        <authorList>
            <person name="Chang H.-W."/>
            <person name="Raman A."/>
            <person name="Venkatesh S."/>
            <person name="Gehrig J."/>
        </authorList>
    </citation>
    <scope>NUCLEOTIDE SEQUENCE [LARGE SCALE GENOMIC DNA]</scope>
    <source>
        <strain evidence="1">B.longum_ssp_infantis_4</strain>
    </source>
</reference>
<evidence type="ECO:0000313" key="2">
    <source>
        <dbReference type="Proteomes" id="UP000319252"/>
    </source>
</evidence>
<gene>
    <name evidence="1" type="ORF">BLONGUMMC1_01724</name>
</gene>
<dbReference type="EMBL" id="CABHML010000069">
    <property type="protein sequence ID" value="VUW84454.1"/>
    <property type="molecule type" value="Genomic_DNA"/>
</dbReference>
<dbReference type="AlphaFoldDB" id="A0A564S2D5"/>
<protein>
    <submittedName>
        <fullName evidence="1">Uncharacterized protein</fullName>
    </submittedName>
</protein>
<accession>A0A564S2D5</accession>
<proteinExistence type="predicted"/>
<dbReference type="GeneID" id="55549251"/>
<evidence type="ECO:0000313" key="1">
    <source>
        <dbReference type="EMBL" id="VUW84454.1"/>
    </source>
</evidence>
<name>A0A564S2D5_BIFLI</name>
<sequence length="56" mass="6533">MDEKIRKYLQWLDSKCAEAERAKELCLDFSYDDGRGDAYGRAKGEFIHIFDVKDGE</sequence>
<dbReference type="RefSeq" id="WP_003830496.1">
    <property type="nucleotide sequence ID" value="NZ_CABHML010000069.1"/>
</dbReference>
<dbReference type="Proteomes" id="UP000319252">
    <property type="component" value="Unassembled WGS sequence"/>
</dbReference>